<evidence type="ECO:0000259" key="2">
    <source>
        <dbReference type="PROSITE" id="PS50110"/>
    </source>
</evidence>
<keyword evidence="1" id="KW-0597">Phosphoprotein</keyword>
<keyword evidence="4" id="KW-1185">Reference proteome</keyword>
<protein>
    <recommendedName>
        <fullName evidence="2">Response regulatory domain-containing protein</fullName>
    </recommendedName>
</protein>
<dbReference type="EMBL" id="BMIG01000016">
    <property type="protein sequence ID" value="GGB10805.1"/>
    <property type="molecule type" value="Genomic_DNA"/>
</dbReference>
<comment type="caution">
    <text evidence="3">The sequence shown here is derived from an EMBL/GenBank/DDBJ whole genome shotgun (WGS) entry which is preliminary data.</text>
</comment>
<reference evidence="3" key="1">
    <citation type="journal article" date="2014" name="Int. J. Syst. Evol. Microbiol.">
        <title>Complete genome sequence of Corynebacterium casei LMG S-19264T (=DSM 44701T), isolated from a smear-ripened cheese.</title>
        <authorList>
            <consortium name="US DOE Joint Genome Institute (JGI-PGF)"/>
            <person name="Walter F."/>
            <person name="Albersmeier A."/>
            <person name="Kalinowski J."/>
            <person name="Ruckert C."/>
        </authorList>
    </citation>
    <scope>NUCLEOTIDE SEQUENCE</scope>
    <source>
        <strain evidence="3">CGMCC 1.15322</strain>
    </source>
</reference>
<dbReference type="Gene3D" id="3.40.50.2300">
    <property type="match status" value="1"/>
</dbReference>
<dbReference type="RefSeq" id="WP_188709766.1">
    <property type="nucleotide sequence ID" value="NZ_BMIG01000016.1"/>
</dbReference>
<dbReference type="SMART" id="SM00448">
    <property type="entry name" value="REC"/>
    <property type="match status" value="1"/>
</dbReference>
<evidence type="ECO:0000313" key="3">
    <source>
        <dbReference type="EMBL" id="GGB10805.1"/>
    </source>
</evidence>
<dbReference type="GO" id="GO:0000160">
    <property type="term" value="P:phosphorelay signal transduction system"/>
    <property type="evidence" value="ECO:0007669"/>
    <property type="project" value="InterPro"/>
</dbReference>
<dbReference type="InterPro" id="IPR001789">
    <property type="entry name" value="Sig_transdc_resp-reg_receiver"/>
</dbReference>
<sequence length="148" mass="16345">MALITYLAEDNQTILDNLIETLEEIADVKVAAHAVTQAEATHWLTLQDGKWHLAIVDLFLKEGSGFGVLAGCRNREPYQKVVVLTNYATPDIRKRACELGADAVFDKATELDALYAYCTEQTVNISQEDVREAQREAIALHAPSILAT</sequence>
<dbReference type="PROSITE" id="PS50110">
    <property type="entry name" value="RESPONSE_REGULATORY"/>
    <property type="match status" value="1"/>
</dbReference>
<dbReference type="CDD" id="cd00156">
    <property type="entry name" value="REC"/>
    <property type="match status" value="1"/>
</dbReference>
<dbReference type="Proteomes" id="UP000620596">
    <property type="component" value="Unassembled WGS sequence"/>
</dbReference>
<dbReference type="SUPFAM" id="SSF52172">
    <property type="entry name" value="CheY-like"/>
    <property type="match status" value="1"/>
</dbReference>
<evidence type="ECO:0000256" key="1">
    <source>
        <dbReference type="PROSITE-ProRule" id="PRU00169"/>
    </source>
</evidence>
<dbReference type="AlphaFoldDB" id="A0A916SQK9"/>
<dbReference type="Pfam" id="PF00072">
    <property type="entry name" value="Response_reg"/>
    <property type="match status" value="1"/>
</dbReference>
<accession>A0A916SQK9</accession>
<dbReference type="InterPro" id="IPR011006">
    <property type="entry name" value="CheY-like_superfamily"/>
</dbReference>
<gene>
    <name evidence="3" type="ORF">GCM10011496_34690</name>
</gene>
<organism evidence="3 4">
    <name type="scientific">Polaromonas eurypsychrophila</name>
    <dbReference type="NCBI Taxonomy" id="1614635"/>
    <lineage>
        <taxon>Bacteria</taxon>
        <taxon>Pseudomonadati</taxon>
        <taxon>Pseudomonadota</taxon>
        <taxon>Betaproteobacteria</taxon>
        <taxon>Burkholderiales</taxon>
        <taxon>Comamonadaceae</taxon>
        <taxon>Polaromonas</taxon>
    </lineage>
</organism>
<evidence type="ECO:0000313" key="4">
    <source>
        <dbReference type="Proteomes" id="UP000620596"/>
    </source>
</evidence>
<name>A0A916SQK9_9BURK</name>
<feature type="modified residue" description="4-aspartylphosphate" evidence="1">
    <location>
        <position position="57"/>
    </location>
</feature>
<feature type="domain" description="Response regulatory" evidence="2">
    <location>
        <begin position="4"/>
        <end position="122"/>
    </location>
</feature>
<proteinExistence type="predicted"/>
<reference evidence="3" key="2">
    <citation type="submission" date="2020-09" db="EMBL/GenBank/DDBJ databases">
        <authorList>
            <person name="Sun Q."/>
            <person name="Zhou Y."/>
        </authorList>
    </citation>
    <scope>NUCLEOTIDE SEQUENCE</scope>
    <source>
        <strain evidence="3">CGMCC 1.15322</strain>
    </source>
</reference>